<dbReference type="EMBL" id="HACG01037689">
    <property type="protein sequence ID" value="CEK84554.1"/>
    <property type="molecule type" value="Transcribed_RNA"/>
</dbReference>
<gene>
    <name evidence="1" type="primary">ORF143273</name>
    <name evidence="2" type="synonym">ORF143277</name>
</gene>
<name>A0A0B7AU35_9EUPU</name>
<evidence type="ECO:0000313" key="2">
    <source>
        <dbReference type="EMBL" id="CEK84555.1"/>
    </source>
</evidence>
<dbReference type="AlphaFoldDB" id="A0A0B7AU35"/>
<protein>
    <submittedName>
        <fullName evidence="1">Uncharacterized protein</fullName>
    </submittedName>
</protein>
<proteinExistence type="predicted"/>
<accession>A0A0B7AU35</accession>
<evidence type="ECO:0000313" key="1">
    <source>
        <dbReference type="EMBL" id="CEK84554.1"/>
    </source>
</evidence>
<reference evidence="1" key="1">
    <citation type="submission" date="2014-12" db="EMBL/GenBank/DDBJ databases">
        <title>Insight into the proteome of Arion vulgaris.</title>
        <authorList>
            <person name="Aradska J."/>
            <person name="Bulat T."/>
            <person name="Smidak R."/>
            <person name="Sarate P."/>
            <person name="Gangsoo J."/>
            <person name="Sialana F."/>
            <person name="Bilban M."/>
            <person name="Lubec G."/>
        </authorList>
    </citation>
    <scope>NUCLEOTIDE SEQUENCE</scope>
    <source>
        <tissue evidence="1">Skin</tissue>
    </source>
</reference>
<dbReference type="EMBL" id="HACG01037690">
    <property type="protein sequence ID" value="CEK84555.1"/>
    <property type="molecule type" value="Transcribed_RNA"/>
</dbReference>
<sequence>MSESGFTSFLTTAQILPPLGFKQPLFLLCPGHEVGLPSSCHFHRFIDMKNHCYMCSISPPLLAVDKLK</sequence>
<organism evidence="1">
    <name type="scientific">Arion vulgaris</name>
    <dbReference type="NCBI Taxonomy" id="1028688"/>
    <lineage>
        <taxon>Eukaryota</taxon>
        <taxon>Metazoa</taxon>
        <taxon>Spiralia</taxon>
        <taxon>Lophotrochozoa</taxon>
        <taxon>Mollusca</taxon>
        <taxon>Gastropoda</taxon>
        <taxon>Heterobranchia</taxon>
        <taxon>Euthyneura</taxon>
        <taxon>Panpulmonata</taxon>
        <taxon>Eupulmonata</taxon>
        <taxon>Stylommatophora</taxon>
        <taxon>Helicina</taxon>
        <taxon>Arionoidea</taxon>
        <taxon>Arionidae</taxon>
        <taxon>Arion</taxon>
    </lineage>
</organism>